<keyword evidence="2 7" id="KW-0812">Transmembrane</keyword>
<protein>
    <submittedName>
        <fullName evidence="8">Uncharacterized protein</fullName>
    </submittedName>
</protein>
<reference evidence="8 9" key="1">
    <citation type="submission" date="2019-01" db="EMBL/GenBank/DDBJ databases">
        <title>Sequencing of cultivated peanut Arachis hypogaea provides insights into genome evolution and oil improvement.</title>
        <authorList>
            <person name="Chen X."/>
        </authorList>
    </citation>
    <scope>NUCLEOTIDE SEQUENCE [LARGE SCALE GENOMIC DNA]</scope>
    <source>
        <strain evidence="9">cv. Fuhuasheng</strain>
        <tissue evidence="8">Leaves</tissue>
    </source>
</reference>
<evidence type="ECO:0000256" key="4">
    <source>
        <dbReference type="ARBA" id="ARBA00022989"/>
    </source>
</evidence>
<evidence type="ECO:0000313" key="9">
    <source>
        <dbReference type="Proteomes" id="UP000289738"/>
    </source>
</evidence>
<dbReference type="AlphaFoldDB" id="A0A445DCM0"/>
<keyword evidence="5 7" id="KW-0472">Membrane</keyword>
<dbReference type="Pfam" id="PF06749">
    <property type="entry name" value="DUF1218"/>
    <property type="match status" value="1"/>
</dbReference>
<keyword evidence="4 7" id="KW-1133">Transmembrane helix</keyword>
<evidence type="ECO:0000256" key="3">
    <source>
        <dbReference type="ARBA" id="ARBA00022729"/>
    </source>
</evidence>
<dbReference type="Proteomes" id="UP000289738">
    <property type="component" value="Chromosome A04"/>
</dbReference>
<gene>
    <name evidence="8" type="ORF">Ahy_A04g018026</name>
</gene>
<evidence type="ECO:0000256" key="5">
    <source>
        <dbReference type="ARBA" id="ARBA00023136"/>
    </source>
</evidence>
<evidence type="ECO:0000313" key="8">
    <source>
        <dbReference type="EMBL" id="RYR60934.1"/>
    </source>
</evidence>
<feature type="transmembrane region" description="Helical" evidence="7">
    <location>
        <begin position="161"/>
        <end position="179"/>
    </location>
</feature>
<sequence>MPPSSASPINGVNVQEAISWASSAKWKRTSTHPGGHELELTRAAFPFRAWQEQNDPFHLRHTRIIAKLVVDANGRKYCQYDSDIATGLGVGSFFILVASQVIIMIVTRCLCCGKGSGSSPVKKKKNWMVCKSKVRYHTVFCQVLKKLERFHFLRKSYETKVTFIIAAACLLAGSVRNAYHTKYRNLLKQSAPSCETMRKSVFRAGAAFIVLTGIASEIYYVSFSKSNNGPPPYARDTGVRMENL</sequence>
<dbReference type="EMBL" id="SDMP01000004">
    <property type="protein sequence ID" value="RYR60934.1"/>
    <property type="molecule type" value="Genomic_DNA"/>
</dbReference>
<keyword evidence="9" id="KW-1185">Reference proteome</keyword>
<evidence type="ECO:0000256" key="2">
    <source>
        <dbReference type="ARBA" id="ARBA00022692"/>
    </source>
</evidence>
<dbReference type="STRING" id="3818.A0A445DCM0"/>
<dbReference type="GO" id="GO:0012505">
    <property type="term" value="C:endomembrane system"/>
    <property type="evidence" value="ECO:0007669"/>
    <property type="project" value="UniProtKB-SubCell"/>
</dbReference>
<comment type="similarity">
    <text evidence="6">Belongs to the DESIGUAL family.</text>
</comment>
<feature type="transmembrane region" description="Helical" evidence="7">
    <location>
        <begin position="84"/>
        <end position="106"/>
    </location>
</feature>
<proteinExistence type="inferred from homology"/>
<evidence type="ECO:0000256" key="6">
    <source>
        <dbReference type="ARBA" id="ARBA00029467"/>
    </source>
</evidence>
<dbReference type="InterPro" id="IPR009606">
    <property type="entry name" value="DEAL/Modifying_wall_lignin1/2"/>
</dbReference>
<comment type="caution">
    <text evidence="8">The sequence shown here is derived from an EMBL/GenBank/DDBJ whole genome shotgun (WGS) entry which is preliminary data.</text>
</comment>
<evidence type="ECO:0000256" key="1">
    <source>
        <dbReference type="ARBA" id="ARBA00004127"/>
    </source>
</evidence>
<dbReference type="InterPro" id="IPR052222">
    <property type="entry name" value="DESIGUAL"/>
</dbReference>
<organism evidence="8 9">
    <name type="scientific">Arachis hypogaea</name>
    <name type="common">Peanut</name>
    <dbReference type="NCBI Taxonomy" id="3818"/>
    <lineage>
        <taxon>Eukaryota</taxon>
        <taxon>Viridiplantae</taxon>
        <taxon>Streptophyta</taxon>
        <taxon>Embryophyta</taxon>
        <taxon>Tracheophyta</taxon>
        <taxon>Spermatophyta</taxon>
        <taxon>Magnoliopsida</taxon>
        <taxon>eudicotyledons</taxon>
        <taxon>Gunneridae</taxon>
        <taxon>Pentapetalae</taxon>
        <taxon>rosids</taxon>
        <taxon>fabids</taxon>
        <taxon>Fabales</taxon>
        <taxon>Fabaceae</taxon>
        <taxon>Papilionoideae</taxon>
        <taxon>50 kb inversion clade</taxon>
        <taxon>dalbergioids sensu lato</taxon>
        <taxon>Dalbergieae</taxon>
        <taxon>Pterocarpus clade</taxon>
        <taxon>Arachis</taxon>
    </lineage>
</organism>
<comment type="subcellular location">
    <subcellularLocation>
        <location evidence="1">Endomembrane system</location>
        <topology evidence="1">Multi-pass membrane protein</topology>
    </subcellularLocation>
</comment>
<feature type="transmembrane region" description="Helical" evidence="7">
    <location>
        <begin position="200"/>
        <end position="221"/>
    </location>
</feature>
<dbReference type="PANTHER" id="PTHR31769">
    <property type="entry name" value="OS07G0462200 PROTEIN-RELATED"/>
    <property type="match status" value="1"/>
</dbReference>
<evidence type="ECO:0000256" key="7">
    <source>
        <dbReference type="SAM" id="Phobius"/>
    </source>
</evidence>
<keyword evidence="3" id="KW-0732">Signal</keyword>
<accession>A0A445DCM0</accession>
<name>A0A445DCM0_ARAHY</name>